<accession>A0A2I1FZT9</accession>
<dbReference type="Proteomes" id="UP000234323">
    <property type="component" value="Unassembled WGS sequence"/>
</dbReference>
<comment type="caution">
    <text evidence="2">The sequence shown here is derived from an EMBL/GenBank/DDBJ whole genome shotgun (WGS) entry which is preliminary data.</text>
</comment>
<dbReference type="AlphaFoldDB" id="A0A2I1FZT9"/>
<gene>
    <name evidence="2" type="ORF">RhiirA4_453179</name>
</gene>
<feature type="compositionally biased region" description="Basic and acidic residues" evidence="1">
    <location>
        <begin position="13"/>
        <end position="30"/>
    </location>
</feature>
<feature type="region of interest" description="Disordered" evidence="1">
    <location>
        <begin position="1"/>
        <end position="31"/>
    </location>
</feature>
<dbReference type="EMBL" id="LLXI01000082">
    <property type="protein sequence ID" value="PKY39894.1"/>
    <property type="molecule type" value="Genomic_DNA"/>
</dbReference>
<evidence type="ECO:0000313" key="2">
    <source>
        <dbReference type="EMBL" id="PKY39894.1"/>
    </source>
</evidence>
<proteinExistence type="predicted"/>
<feature type="compositionally biased region" description="Polar residues" evidence="1">
    <location>
        <begin position="1"/>
        <end position="12"/>
    </location>
</feature>
<evidence type="ECO:0000313" key="3">
    <source>
        <dbReference type="Proteomes" id="UP000234323"/>
    </source>
</evidence>
<name>A0A2I1FZT9_9GLOM</name>
<protein>
    <submittedName>
        <fullName evidence="2">Uncharacterized protein</fullName>
    </submittedName>
</protein>
<organism evidence="2 3">
    <name type="scientific">Rhizophagus irregularis</name>
    <dbReference type="NCBI Taxonomy" id="588596"/>
    <lineage>
        <taxon>Eukaryota</taxon>
        <taxon>Fungi</taxon>
        <taxon>Fungi incertae sedis</taxon>
        <taxon>Mucoromycota</taxon>
        <taxon>Glomeromycotina</taxon>
        <taxon>Glomeromycetes</taxon>
        <taxon>Glomerales</taxon>
        <taxon>Glomeraceae</taxon>
        <taxon>Rhizophagus</taxon>
    </lineage>
</organism>
<reference evidence="2 3" key="1">
    <citation type="submission" date="2015-10" db="EMBL/GenBank/DDBJ databases">
        <title>Genome analyses suggest a sexual origin of heterokaryosis in a supposedly ancient asexual fungus.</title>
        <authorList>
            <person name="Ropars J."/>
            <person name="Sedzielewska K."/>
            <person name="Noel J."/>
            <person name="Charron P."/>
            <person name="Farinelli L."/>
            <person name="Marton T."/>
            <person name="Kruger M."/>
            <person name="Pelin A."/>
            <person name="Brachmann A."/>
            <person name="Corradi N."/>
        </authorList>
    </citation>
    <scope>NUCLEOTIDE SEQUENCE [LARGE SCALE GENOMIC DNA]</scope>
    <source>
        <strain evidence="2 3">A4</strain>
    </source>
</reference>
<evidence type="ECO:0000256" key="1">
    <source>
        <dbReference type="SAM" id="MobiDB-lite"/>
    </source>
</evidence>
<sequence length="68" mass="7859">MSSSSQNFSQTNKGKEKQQDVQEPMRKLNERVSNLEINYINQAESSNNRKVELSFGNEDNTFMNSNNK</sequence>
<feature type="compositionally biased region" description="Polar residues" evidence="1">
    <location>
        <begin position="57"/>
        <end position="68"/>
    </location>
</feature>
<feature type="region of interest" description="Disordered" evidence="1">
    <location>
        <begin position="44"/>
        <end position="68"/>
    </location>
</feature>
<keyword evidence="3" id="KW-1185">Reference proteome</keyword>